<dbReference type="CDD" id="cd21037">
    <property type="entry name" value="MLKL_NTD"/>
    <property type="match status" value="1"/>
</dbReference>
<dbReference type="OrthoDB" id="3035031at2759"/>
<organism evidence="1 2">
    <name type="scientific">Mycena venus</name>
    <dbReference type="NCBI Taxonomy" id="2733690"/>
    <lineage>
        <taxon>Eukaryota</taxon>
        <taxon>Fungi</taxon>
        <taxon>Dikarya</taxon>
        <taxon>Basidiomycota</taxon>
        <taxon>Agaricomycotina</taxon>
        <taxon>Agaricomycetes</taxon>
        <taxon>Agaricomycetidae</taxon>
        <taxon>Agaricales</taxon>
        <taxon>Marasmiineae</taxon>
        <taxon>Mycenaceae</taxon>
        <taxon>Mycena</taxon>
    </lineage>
</organism>
<comment type="caution">
    <text evidence="1">The sequence shown here is derived from an EMBL/GenBank/DDBJ whole genome shotgun (WGS) entry which is preliminary data.</text>
</comment>
<gene>
    <name evidence="1" type="ORF">MVEN_01973800</name>
</gene>
<keyword evidence="2" id="KW-1185">Reference proteome</keyword>
<dbReference type="Proteomes" id="UP000620124">
    <property type="component" value="Unassembled WGS sequence"/>
</dbReference>
<reference evidence="1" key="1">
    <citation type="submission" date="2020-05" db="EMBL/GenBank/DDBJ databases">
        <title>Mycena genomes resolve the evolution of fungal bioluminescence.</title>
        <authorList>
            <person name="Tsai I.J."/>
        </authorList>
    </citation>
    <scope>NUCLEOTIDE SEQUENCE</scope>
    <source>
        <strain evidence="1">CCC161011</strain>
    </source>
</reference>
<dbReference type="InterPro" id="IPR059179">
    <property type="entry name" value="MLKL-like_MCAfunc"/>
</dbReference>
<name>A0A8H6XE90_9AGAR</name>
<proteinExistence type="predicted"/>
<evidence type="ECO:0000313" key="1">
    <source>
        <dbReference type="EMBL" id="KAF7338976.1"/>
    </source>
</evidence>
<sequence length="206" mass="23161">MQVPGPSRRFFLFPQRKRWKDSTTARLTLDAVRTSLELINYSADICPPLKSAVGAVIGLCNLADRVAACDANAETLVWRSIAILDMIYNLIDVNKPIPSDLLQSIVHFEQLVVEIRTAMEDIMKKKRVPRVLHLRRNESQLAKFTARLDSAAEIFTIGSMTVQRMSLARIEDKVETVSTVASALEHSNVLLRDQVKFLQLAIVFLA</sequence>
<dbReference type="EMBL" id="JACAZI010000020">
    <property type="protein sequence ID" value="KAF7338976.1"/>
    <property type="molecule type" value="Genomic_DNA"/>
</dbReference>
<dbReference type="AlphaFoldDB" id="A0A8H6XE90"/>
<evidence type="ECO:0000313" key="2">
    <source>
        <dbReference type="Proteomes" id="UP000620124"/>
    </source>
</evidence>
<protein>
    <submittedName>
        <fullName evidence="1">Uncharacterized protein</fullName>
    </submittedName>
</protein>
<accession>A0A8H6XE90</accession>